<reference evidence="2" key="1">
    <citation type="submission" date="2020-08" db="EMBL/GenBank/DDBJ databases">
        <title>Genome sequencing and assembly of the red palm weevil Rhynchophorus ferrugineus.</title>
        <authorList>
            <person name="Dias G.B."/>
            <person name="Bergman C.M."/>
            <person name="Manee M."/>
        </authorList>
    </citation>
    <scope>NUCLEOTIDE SEQUENCE</scope>
    <source>
        <strain evidence="2">AA-2017</strain>
        <tissue evidence="2">Whole larva</tissue>
    </source>
</reference>
<feature type="region of interest" description="Disordered" evidence="1">
    <location>
        <begin position="51"/>
        <end position="107"/>
    </location>
</feature>
<sequence>MDGCSTDATGSDRRVVAAPPLDARHIPLPEAHGSAIIGSFSGGIRERSASFGHSAGRLRGRAERRGSRSSAGASSFSSFHQQNTDSSPVCSPLGRHDVTDRALSCNK</sequence>
<dbReference type="AlphaFoldDB" id="A0A834J3P2"/>
<name>A0A834J3P2_RHYFE</name>
<feature type="region of interest" description="Disordered" evidence="1">
    <location>
        <begin position="1"/>
        <end position="21"/>
    </location>
</feature>
<evidence type="ECO:0000256" key="1">
    <source>
        <dbReference type="SAM" id="MobiDB-lite"/>
    </source>
</evidence>
<proteinExistence type="predicted"/>
<gene>
    <name evidence="2" type="ORF">GWI33_000254</name>
</gene>
<organism evidence="2 3">
    <name type="scientific">Rhynchophorus ferrugineus</name>
    <name type="common">Red palm weevil</name>
    <name type="synonym">Curculio ferrugineus</name>
    <dbReference type="NCBI Taxonomy" id="354439"/>
    <lineage>
        <taxon>Eukaryota</taxon>
        <taxon>Metazoa</taxon>
        <taxon>Ecdysozoa</taxon>
        <taxon>Arthropoda</taxon>
        <taxon>Hexapoda</taxon>
        <taxon>Insecta</taxon>
        <taxon>Pterygota</taxon>
        <taxon>Neoptera</taxon>
        <taxon>Endopterygota</taxon>
        <taxon>Coleoptera</taxon>
        <taxon>Polyphaga</taxon>
        <taxon>Cucujiformia</taxon>
        <taxon>Curculionidae</taxon>
        <taxon>Dryophthorinae</taxon>
        <taxon>Rhynchophorus</taxon>
    </lineage>
</organism>
<dbReference type="Proteomes" id="UP000625711">
    <property type="component" value="Unassembled WGS sequence"/>
</dbReference>
<comment type="caution">
    <text evidence="2">The sequence shown here is derived from an EMBL/GenBank/DDBJ whole genome shotgun (WGS) entry which is preliminary data.</text>
</comment>
<dbReference type="EMBL" id="JAACXV010000002">
    <property type="protein sequence ID" value="KAF7287907.1"/>
    <property type="molecule type" value="Genomic_DNA"/>
</dbReference>
<protein>
    <submittedName>
        <fullName evidence="2">Uncharacterized protein</fullName>
    </submittedName>
</protein>
<evidence type="ECO:0000313" key="3">
    <source>
        <dbReference type="Proteomes" id="UP000625711"/>
    </source>
</evidence>
<accession>A0A834J3P2</accession>
<evidence type="ECO:0000313" key="2">
    <source>
        <dbReference type="EMBL" id="KAF7287907.1"/>
    </source>
</evidence>
<feature type="compositionally biased region" description="Polar residues" evidence="1">
    <location>
        <begin position="79"/>
        <end position="89"/>
    </location>
</feature>
<keyword evidence="3" id="KW-1185">Reference proteome</keyword>
<feature type="compositionally biased region" description="Low complexity" evidence="1">
    <location>
        <begin position="68"/>
        <end position="78"/>
    </location>
</feature>